<protein>
    <submittedName>
        <fullName evidence="2">Ribonuclease III</fullName>
    </submittedName>
</protein>
<dbReference type="InterPro" id="IPR000999">
    <property type="entry name" value="RNase_III_dom"/>
</dbReference>
<proteinExistence type="predicted"/>
<dbReference type="InterPro" id="IPR036389">
    <property type="entry name" value="RNase_III_sf"/>
</dbReference>
<reference evidence="2 3" key="1">
    <citation type="journal article" date="2012" name="BMC Genomics">
        <title>Tools to kill: Genome of one of the most destructive plant pathogenic fungi Macrophomina phaseolina.</title>
        <authorList>
            <person name="Islam M.S."/>
            <person name="Haque M.S."/>
            <person name="Islam M.M."/>
            <person name="Emdad E.M."/>
            <person name="Halim A."/>
            <person name="Hossen Q.M.M."/>
            <person name="Hossain M.Z."/>
            <person name="Ahmed B."/>
            <person name="Rahim S."/>
            <person name="Rahman M.S."/>
            <person name="Alam M.M."/>
            <person name="Hou S."/>
            <person name="Wan X."/>
            <person name="Saito J.A."/>
            <person name="Alam M."/>
        </authorList>
    </citation>
    <scope>NUCLEOTIDE SEQUENCE [LARGE SCALE GENOMIC DNA]</scope>
    <source>
        <strain evidence="2 3">MS6</strain>
    </source>
</reference>
<dbReference type="Pfam" id="PF14622">
    <property type="entry name" value="Ribonucleas_3_3"/>
    <property type="match status" value="1"/>
</dbReference>
<dbReference type="EMBL" id="AHHD01000232">
    <property type="protein sequence ID" value="EKG17575.1"/>
    <property type="molecule type" value="Genomic_DNA"/>
</dbReference>
<dbReference type="GO" id="GO:0004525">
    <property type="term" value="F:ribonuclease III activity"/>
    <property type="evidence" value="ECO:0007669"/>
    <property type="project" value="InterPro"/>
</dbReference>
<dbReference type="Gene3D" id="1.10.1520.10">
    <property type="entry name" value="Ribonuclease III domain"/>
    <property type="match status" value="1"/>
</dbReference>
<dbReference type="VEuPathDB" id="FungiDB:MPH_05196"/>
<dbReference type="PROSITE" id="PS50142">
    <property type="entry name" value="RNASE_3_2"/>
    <property type="match status" value="1"/>
</dbReference>
<gene>
    <name evidence="2" type="ORF">MPH_05196</name>
</gene>
<feature type="domain" description="RNase III" evidence="1">
    <location>
        <begin position="1"/>
        <end position="127"/>
    </location>
</feature>
<dbReference type="HOGENOM" id="CLU_000907_3_2_1"/>
<dbReference type="OrthoDB" id="67027at2759"/>
<dbReference type="CDD" id="cd00593">
    <property type="entry name" value="RIBOc"/>
    <property type="match status" value="1"/>
</dbReference>
<comment type="caution">
    <text evidence="2">The sequence shown here is derived from an EMBL/GenBank/DDBJ whole genome shotgun (WGS) entry which is preliminary data.</text>
</comment>
<organism evidence="2 3">
    <name type="scientific">Macrophomina phaseolina (strain MS6)</name>
    <name type="common">Charcoal rot fungus</name>
    <dbReference type="NCBI Taxonomy" id="1126212"/>
    <lineage>
        <taxon>Eukaryota</taxon>
        <taxon>Fungi</taxon>
        <taxon>Dikarya</taxon>
        <taxon>Ascomycota</taxon>
        <taxon>Pezizomycotina</taxon>
        <taxon>Dothideomycetes</taxon>
        <taxon>Dothideomycetes incertae sedis</taxon>
        <taxon>Botryosphaeriales</taxon>
        <taxon>Botryosphaeriaceae</taxon>
        <taxon>Macrophomina</taxon>
    </lineage>
</organism>
<dbReference type="Proteomes" id="UP000007129">
    <property type="component" value="Unassembled WGS sequence"/>
</dbReference>
<dbReference type="eggNOG" id="ENOG502SSJ0">
    <property type="taxonomic scope" value="Eukaryota"/>
</dbReference>
<name>K2SLF9_MACPH</name>
<dbReference type="InParanoid" id="K2SLF9"/>
<dbReference type="GO" id="GO:0006396">
    <property type="term" value="P:RNA processing"/>
    <property type="evidence" value="ECO:0007669"/>
    <property type="project" value="InterPro"/>
</dbReference>
<dbReference type="AlphaFoldDB" id="K2SLF9"/>
<evidence type="ECO:0000259" key="1">
    <source>
        <dbReference type="PROSITE" id="PS50142"/>
    </source>
</evidence>
<dbReference type="SUPFAM" id="SSF69065">
    <property type="entry name" value="RNase III domain-like"/>
    <property type="match status" value="1"/>
</dbReference>
<evidence type="ECO:0000313" key="2">
    <source>
        <dbReference type="EMBL" id="EKG17575.1"/>
    </source>
</evidence>
<evidence type="ECO:0000313" key="3">
    <source>
        <dbReference type="Proteomes" id="UP000007129"/>
    </source>
</evidence>
<dbReference type="STRING" id="1126212.K2SLF9"/>
<accession>K2SLF9</accession>
<dbReference type="SMART" id="SM00535">
    <property type="entry name" value="RIBOc"/>
    <property type="match status" value="1"/>
</dbReference>
<sequence length="146" mass="15773">MHKIEETIGYEFTNTNLMEEAILAAGASVSDPAIRGDPKGNKRLALVGDAVIQLVILDKWYWGGSDTATGSNTLQKTASNDALSQQASKVHLSDMIKKNPCQQGDAPRETLASTVEALIGAVWFDCGGRINVIEQVMEKLGLFDNH</sequence>